<dbReference type="SUPFAM" id="SSF103473">
    <property type="entry name" value="MFS general substrate transporter"/>
    <property type="match status" value="1"/>
</dbReference>
<keyword evidence="2" id="KW-0813">Transport</keyword>
<evidence type="ECO:0000256" key="1">
    <source>
        <dbReference type="ARBA" id="ARBA00004651"/>
    </source>
</evidence>
<protein>
    <submittedName>
        <fullName evidence="9">MFS transporter</fullName>
    </submittedName>
</protein>
<evidence type="ECO:0000256" key="3">
    <source>
        <dbReference type="ARBA" id="ARBA00022475"/>
    </source>
</evidence>
<feature type="transmembrane region" description="Helical" evidence="7">
    <location>
        <begin position="288"/>
        <end position="307"/>
    </location>
</feature>
<evidence type="ECO:0000256" key="5">
    <source>
        <dbReference type="ARBA" id="ARBA00022989"/>
    </source>
</evidence>
<dbReference type="PANTHER" id="PTHR43266:SF2">
    <property type="entry name" value="MAJOR FACILITATOR SUPERFAMILY (MFS) PROFILE DOMAIN-CONTAINING PROTEIN"/>
    <property type="match status" value="1"/>
</dbReference>
<dbReference type="EMBL" id="PZJJ01000031">
    <property type="protein sequence ID" value="PTL37842.1"/>
    <property type="molecule type" value="Genomic_DNA"/>
</dbReference>
<proteinExistence type="predicted"/>
<feature type="transmembrane region" description="Helical" evidence="7">
    <location>
        <begin position="76"/>
        <end position="94"/>
    </location>
</feature>
<keyword evidence="4 7" id="KW-0812">Transmembrane</keyword>
<keyword evidence="5 7" id="KW-1133">Transmembrane helix</keyword>
<keyword evidence="3" id="KW-1003">Cell membrane</keyword>
<evidence type="ECO:0000256" key="6">
    <source>
        <dbReference type="ARBA" id="ARBA00023136"/>
    </source>
</evidence>
<feature type="transmembrane region" description="Helical" evidence="7">
    <location>
        <begin position="166"/>
        <end position="183"/>
    </location>
</feature>
<dbReference type="PROSITE" id="PS50850">
    <property type="entry name" value="MFS"/>
    <property type="match status" value="1"/>
</dbReference>
<keyword evidence="10" id="KW-1185">Reference proteome</keyword>
<evidence type="ECO:0000259" key="8">
    <source>
        <dbReference type="PROSITE" id="PS50850"/>
    </source>
</evidence>
<dbReference type="OrthoDB" id="2156306at2"/>
<dbReference type="InterPro" id="IPR020846">
    <property type="entry name" value="MFS_dom"/>
</dbReference>
<dbReference type="InterPro" id="IPR036259">
    <property type="entry name" value="MFS_trans_sf"/>
</dbReference>
<dbReference type="Proteomes" id="UP000240509">
    <property type="component" value="Unassembled WGS sequence"/>
</dbReference>
<feature type="transmembrane region" description="Helical" evidence="7">
    <location>
        <begin position="43"/>
        <end position="64"/>
    </location>
</feature>
<dbReference type="InterPro" id="IPR011701">
    <property type="entry name" value="MFS"/>
</dbReference>
<evidence type="ECO:0000256" key="4">
    <source>
        <dbReference type="ARBA" id="ARBA00022692"/>
    </source>
</evidence>
<dbReference type="CDD" id="cd06173">
    <property type="entry name" value="MFS_MefA_like"/>
    <property type="match status" value="1"/>
</dbReference>
<reference evidence="9 10" key="1">
    <citation type="submission" date="2018-03" db="EMBL/GenBank/DDBJ databases">
        <title>Alkalicoccus saliphilus sp. nov., isolated from a mineral pool.</title>
        <authorList>
            <person name="Zhao B."/>
        </authorList>
    </citation>
    <scope>NUCLEOTIDE SEQUENCE [LARGE SCALE GENOMIC DNA]</scope>
    <source>
        <strain evidence="9 10">6AG</strain>
    </source>
</reference>
<dbReference type="RefSeq" id="WP_107585912.1">
    <property type="nucleotide sequence ID" value="NZ_PZJJ01000031.1"/>
</dbReference>
<feature type="transmembrane region" description="Helical" evidence="7">
    <location>
        <begin position="255"/>
        <end position="276"/>
    </location>
</feature>
<feature type="transmembrane region" description="Helical" evidence="7">
    <location>
        <begin position="371"/>
        <end position="394"/>
    </location>
</feature>
<feature type="transmembrane region" description="Helical" evidence="7">
    <location>
        <begin position="343"/>
        <end position="365"/>
    </location>
</feature>
<organism evidence="9 10">
    <name type="scientific">Alkalicoccus saliphilus</name>
    <dbReference type="NCBI Taxonomy" id="200989"/>
    <lineage>
        <taxon>Bacteria</taxon>
        <taxon>Bacillati</taxon>
        <taxon>Bacillota</taxon>
        <taxon>Bacilli</taxon>
        <taxon>Bacillales</taxon>
        <taxon>Bacillaceae</taxon>
        <taxon>Alkalicoccus</taxon>
    </lineage>
</organism>
<dbReference type="PRINTS" id="PR01988">
    <property type="entry name" value="EXPORTERBACE"/>
</dbReference>
<evidence type="ECO:0000256" key="2">
    <source>
        <dbReference type="ARBA" id="ARBA00022448"/>
    </source>
</evidence>
<dbReference type="GO" id="GO:0005886">
    <property type="term" value="C:plasma membrane"/>
    <property type="evidence" value="ECO:0007669"/>
    <property type="project" value="UniProtKB-SubCell"/>
</dbReference>
<accession>A0A2T4U362</accession>
<feature type="transmembrane region" description="Helical" evidence="7">
    <location>
        <begin position="140"/>
        <end position="160"/>
    </location>
</feature>
<dbReference type="InterPro" id="IPR022324">
    <property type="entry name" value="Bacilysin_exporter_BacE_put"/>
</dbReference>
<comment type="caution">
    <text evidence="9">The sequence shown here is derived from an EMBL/GenBank/DDBJ whole genome shotgun (WGS) entry which is preliminary data.</text>
</comment>
<sequence length="415" mass="45756">MSGNIKAWRNPGILLTSTGLAGIGDFIYLVVINILVFQMTGSAAAVAALWIIGPAVNILTKFWTGSFIDHRSKRKVMIGTYVIRAIGIALLPFAPNVVVIYFILIFLSTAKAFFGPASMTYSTMLIPKENRKRFNAVRSVTFSGAFILGPAVGGTLLLVTSIQTTLWLNASFFLLAAYFIKLLPAQEKIVKENIPDLTINQVKNDFSVVMKFMQHHRYVIGVYFGFIVIMVFTFAMDAQEVVFTQEVIGLSEAEYSYLISITGIGSVAGGLLLSIFSAKFPLRQMMTTGLFLTSAGYVIYAFSWSFYSIMTGFLVLGFFLVFLNAGMTTFYQNNVPVALMGRVTSIIQLMQSALQIAFVLFIGIIADLVNLRLTIVVLSLLMLSASLVFPFLLFRKGKAALFAEETMNEQEKAVL</sequence>
<evidence type="ECO:0000256" key="7">
    <source>
        <dbReference type="SAM" id="Phobius"/>
    </source>
</evidence>
<feature type="transmembrane region" description="Helical" evidence="7">
    <location>
        <begin position="12"/>
        <end position="37"/>
    </location>
</feature>
<comment type="subcellular location">
    <subcellularLocation>
        <location evidence="1">Cell membrane</location>
        <topology evidence="1">Multi-pass membrane protein</topology>
    </subcellularLocation>
</comment>
<name>A0A2T4U362_9BACI</name>
<dbReference type="Gene3D" id="1.20.1250.20">
    <property type="entry name" value="MFS general substrate transporter like domains"/>
    <property type="match status" value="1"/>
</dbReference>
<evidence type="ECO:0000313" key="10">
    <source>
        <dbReference type="Proteomes" id="UP000240509"/>
    </source>
</evidence>
<feature type="transmembrane region" description="Helical" evidence="7">
    <location>
        <begin position="313"/>
        <end position="331"/>
    </location>
</feature>
<dbReference type="Pfam" id="PF07690">
    <property type="entry name" value="MFS_1"/>
    <property type="match status" value="1"/>
</dbReference>
<dbReference type="AlphaFoldDB" id="A0A2T4U362"/>
<feature type="transmembrane region" description="Helical" evidence="7">
    <location>
        <begin position="218"/>
        <end position="235"/>
    </location>
</feature>
<dbReference type="GO" id="GO:0022857">
    <property type="term" value="F:transmembrane transporter activity"/>
    <property type="evidence" value="ECO:0007669"/>
    <property type="project" value="InterPro"/>
</dbReference>
<gene>
    <name evidence="9" type="ORF">C6Y45_14295</name>
</gene>
<dbReference type="PANTHER" id="PTHR43266">
    <property type="entry name" value="MACROLIDE-EFFLUX PROTEIN"/>
    <property type="match status" value="1"/>
</dbReference>
<evidence type="ECO:0000313" key="9">
    <source>
        <dbReference type="EMBL" id="PTL37842.1"/>
    </source>
</evidence>
<feature type="domain" description="Major facilitator superfamily (MFS) profile" evidence="8">
    <location>
        <begin position="10"/>
        <end position="397"/>
    </location>
</feature>
<keyword evidence="6 7" id="KW-0472">Membrane</keyword>